<feature type="transmembrane region" description="Helical" evidence="11">
    <location>
        <begin position="509"/>
        <end position="527"/>
    </location>
</feature>
<dbReference type="Pfam" id="PF01080">
    <property type="entry name" value="Presenilin"/>
    <property type="match status" value="1"/>
</dbReference>
<dbReference type="FunFam" id="1.10.472.100:FF:000003">
    <property type="entry name" value="Presenilin"/>
    <property type="match status" value="1"/>
</dbReference>
<feature type="compositionally biased region" description="Acidic residues" evidence="12">
    <location>
        <begin position="47"/>
        <end position="56"/>
    </location>
</feature>
<keyword evidence="7 11" id="KW-0333">Golgi apparatus</keyword>
<feature type="transmembrane region" description="Helical" evidence="11">
    <location>
        <begin position="480"/>
        <end position="503"/>
    </location>
</feature>
<organism evidence="13 14">
    <name type="scientific">Fistulifera solaris</name>
    <name type="common">Oleaginous diatom</name>
    <dbReference type="NCBI Taxonomy" id="1519565"/>
    <lineage>
        <taxon>Eukaryota</taxon>
        <taxon>Sar</taxon>
        <taxon>Stramenopiles</taxon>
        <taxon>Ochrophyta</taxon>
        <taxon>Bacillariophyta</taxon>
        <taxon>Bacillariophyceae</taxon>
        <taxon>Bacillariophycidae</taxon>
        <taxon>Naviculales</taxon>
        <taxon>Naviculaceae</taxon>
        <taxon>Fistulifera</taxon>
    </lineage>
</organism>
<keyword evidence="3 11" id="KW-0378">Hydrolase</keyword>
<comment type="subcellular location">
    <subcellularLocation>
        <location evidence="11">Endoplasmic reticulum membrane</location>
        <topology evidence="11">Multi-pass membrane protein</topology>
    </subcellularLocation>
    <subcellularLocation>
        <location evidence="11">Golgi apparatus membrane</location>
        <topology evidence="11">Multi-pass membrane protein</topology>
    </subcellularLocation>
</comment>
<feature type="transmembrane region" description="Helical" evidence="11">
    <location>
        <begin position="73"/>
        <end position="94"/>
    </location>
</feature>
<evidence type="ECO:0000256" key="4">
    <source>
        <dbReference type="ARBA" id="ARBA00022824"/>
    </source>
</evidence>
<dbReference type="AlphaFoldDB" id="A0A1Z5J6T4"/>
<dbReference type="InterPro" id="IPR006639">
    <property type="entry name" value="Preselin/SPP"/>
</dbReference>
<dbReference type="GO" id="GO:0044351">
    <property type="term" value="P:macropinocytosis"/>
    <property type="evidence" value="ECO:0007669"/>
    <property type="project" value="UniProtKB-ARBA"/>
</dbReference>
<evidence type="ECO:0000256" key="9">
    <source>
        <dbReference type="ARBA" id="ARBA00053367"/>
    </source>
</evidence>
<feature type="transmembrane region" description="Helical" evidence="11">
    <location>
        <begin position="159"/>
        <end position="176"/>
    </location>
</feature>
<evidence type="ECO:0000256" key="12">
    <source>
        <dbReference type="SAM" id="MobiDB-lite"/>
    </source>
</evidence>
<dbReference type="GO" id="GO:0042500">
    <property type="term" value="F:aspartic endopeptidase activity, intramembrane cleaving"/>
    <property type="evidence" value="ECO:0007669"/>
    <property type="project" value="InterPro"/>
</dbReference>
<dbReference type="EMBL" id="BDSP01000010">
    <property type="protein sequence ID" value="GAX09612.1"/>
    <property type="molecule type" value="Genomic_DNA"/>
</dbReference>
<dbReference type="InParanoid" id="A0A1Z5J6T4"/>
<comment type="caution">
    <text evidence="13">The sequence shown here is derived from an EMBL/GenBank/DDBJ whole genome shotgun (WGS) entry which is preliminary data.</text>
</comment>
<evidence type="ECO:0000256" key="8">
    <source>
        <dbReference type="ARBA" id="ARBA00023136"/>
    </source>
</evidence>
<feature type="region of interest" description="Disordered" evidence="12">
    <location>
        <begin position="1"/>
        <end position="57"/>
    </location>
</feature>
<dbReference type="Gene3D" id="1.25.40.10">
    <property type="entry name" value="Tetratricopeptide repeat domain"/>
    <property type="match status" value="2"/>
</dbReference>
<dbReference type="EC" id="3.4.23.-" evidence="11"/>
<evidence type="ECO:0000256" key="5">
    <source>
        <dbReference type="ARBA" id="ARBA00022976"/>
    </source>
</evidence>
<proteinExistence type="inferred from homology"/>
<keyword evidence="14" id="KW-1185">Reference proteome</keyword>
<reference evidence="13 14" key="1">
    <citation type="journal article" date="2015" name="Plant Cell">
        <title>Oil accumulation by the oleaginous diatom Fistulifera solaris as revealed by the genome and transcriptome.</title>
        <authorList>
            <person name="Tanaka T."/>
            <person name="Maeda Y."/>
            <person name="Veluchamy A."/>
            <person name="Tanaka M."/>
            <person name="Abida H."/>
            <person name="Marechal E."/>
            <person name="Bowler C."/>
            <person name="Muto M."/>
            <person name="Sunaga Y."/>
            <person name="Tanaka M."/>
            <person name="Yoshino T."/>
            <person name="Taniguchi T."/>
            <person name="Fukuda Y."/>
            <person name="Nemoto M."/>
            <person name="Matsumoto M."/>
            <person name="Wong P.S."/>
            <person name="Aburatani S."/>
            <person name="Fujibuchi W."/>
        </authorList>
    </citation>
    <scope>NUCLEOTIDE SEQUENCE [LARGE SCALE GENOMIC DNA]</scope>
    <source>
        <strain evidence="13 14">JPCC DA0580</strain>
    </source>
</reference>
<keyword evidence="4 11" id="KW-0256">Endoplasmic reticulum</keyword>
<feature type="transmembrane region" description="Helical" evidence="11">
    <location>
        <begin position="127"/>
        <end position="152"/>
    </location>
</feature>
<evidence type="ECO:0000313" key="13">
    <source>
        <dbReference type="EMBL" id="GAX09612.1"/>
    </source>
</evidence>
<dbReference type="GO" id="GO:0006509">
    <property type="term" value="P:membrane protein ectodomain proteolysis"/>
    <property type="evidence" value="ECO:0007669"/>
    <property type="project" value="TreeGrafter"/>
</dbReference>
<evidence type="ECO:0000256" key="11">
    <source>
        <dbReference type="RuleBase" id="RU361148"/>
    </source>
</evidence>
<comment type="similarity">
    <text evidence="1 11">Belongs to the peptidase A22A family.</text>
</comment>
<dbReference type="GO" id="GO:0070765">
    <property type="term" value="C:gamma-secretase complex"/>
    <property type="evidence" value="ECO:0007669"/>
    <property type="project" value="UniProtKB-ARBA"/>
</dbReference>
<dbReference type="OrthoDB" id="432970at2759"/>
<evidence type="ECO:0000256" key="7">
    <source>
        <dbReference type="ARBA" id="ARBA00023034"/>
    </source>
</evidence>
<keyword evidence="2 11" id="KW-0812">Transmembrane</keyword>
<dbReference type="GO" id="GO:0000139">
    <property type="term" value="C:Golgi membrane"/>
    <property type="evidence" value="ECO:0007669"/>
    <property type="project" value="UniProtKB-SubCell"/>
</dbReference>
<gene>
    <name evidence="13" type="ORF">FisN_38Lh032</name>
</gene>
<protein>
    <recommendedName>
        <fullName evidence="11">Presenilin</fullName>
        <ecNumber evidence="11">3.4.23.-</ecNumber>
    </recommendedName>
</protein>
<keyword evidence="8 11" id="KW-0472">Membrane</keyword>
<sequence length="1191" mass="133169">MSVTDYKMVDDRPADRYGSTTESGISGLGGTMSDRDGLMRGSSSDESSYDDDELSSEGEQMTVEELIYSSSSYYAIAKPVTLTMVLSALAVVLINDDATKQGNEAAMASAYQYFSVNDAGQSSGQNLAYSLANALIIVSAICGMTFMIVVLYRMKFMKCLIGYMIFCSGTLLGMLGGNVLQTAVQVYNIPIDKGTFYLFLYNFCIVGVLAVFFGQGIPTTVTQGYLVATSVILAWHLSFFDDWTAWTLLLMLALYDLCAVLTPCGPLKFLVEAMSQEGSPEMPGLLFEAELPPEAKRPGGSSRGRANIAASASDVERSAPSNPISQPTDGLSESPRVKIPLAIAKVYQLPVVSIPSSSMSIMFPDRNSDTIGTTSPLLTNSDSTIILPDNPSAEQLLAKVVVRLPAHGGRLEHVQRRGKKVYLERDRHGVPKRYLWVDRNGKVFAEMKDGDEEKPEKNSIRLGLGDFIFYSVLVAKAAQYSFATFAACILVILAGLGGTLVLLSVYHHALPALPISIFMGIVFYVFTRCKRKCGLLWKTEMRFTVCNRACILASNLSQRTWKRQWPFTKNEHLWRASTNNSSFYCKHSGAVACHISHLSRAPTTSDVENETWLLQSSEKARTDSYLRVLQELASSKLPDAPLRAERWLMQLEKKETPTSEAYEYVIRAWAAASHEDPTRVVVRAERWLWKQNTPNTACFNAFLDACSLGRGLKTNRQLVRKHACKAQETLLYMLRHNVPCTVDTFNFVIRAWTRCRSSSDVVERVMEILNLFEKYHRSVDSSVMPNSRSYAMVLDAVAVRIKSKINKLKSNPHDPSCSEPSANGLEEIKMIEGFLQEPNELYQNTNCYNTLIQAWANAAPIHSDAPFQAEKVLQRLITLQDGTLHETSVDAVSYQLVMRAWLNSGKPNRGTRILWWLKQLWKEFEFAGRRPKLRPTTGVYNIAIRAFCDLQQPREAEKLFLELDAVPDEALTPNSESYNILIRSWVMLAEKGSEEALRNAVRWLRVLIDAEKRQITSLSTSVDTYSSVLAACRQCAGMSPSILDLAIEVFDHLRDSHHVVDCLHYSRLLQVGLLALSRSEYDETRQSFIKQLFADCCNDGLVSRPFIQELADGRIYSDGWTADASAQIVEELFPDWPLPSSWTRNVRQEGLIPRRHQLRRRSHVVSRHRGPLAFADPGDDALDIKTNVSKG</sequence>
<keyword evidence="6 11" id="KW-1133">Transmembrane helix</keyword>
<dbReference type="GO" id="GO:0016485">
    <property type="term" value="P:protein processing"/>
    <property type="evidence" value="ECO:0007669"/>
    <property type="project" value="InterPro"/>
</dbReference>
<feature type="transmembrane region" description="Helical" evidence="11">
    <location>
        <begin position="196"/>
        <end position="213"/>
    </location>
</feature>
<evidence type="ECO:0000313" key="14">
    <source>
        <dbReference type="Proteomes" id="UP000198406"/>
    </source>
</evidence>
<evidence type="ECO:0000256" key="10">
    <source>
        <dbReference type="ARBA" id="ARBA00066080"/>
    </source>
</evidence>
<name>A0A1Z5J6T4_FISSO</name>
<comment type="subunit">
    <text evidence="10">Homodimer. Component of the gamma-secretase complex, a complex composed of a presenilin homodimer, nicastrin, aph1 and pen2.</text>
</comment>
<dbReference type="PRINTS" id="PR01072">
    <property type="entry name" value="PRESENILIN"/>
</dbReference>
<feature type="transmembrane region" description="Helical" evidence="11">
    <location>
        <begin position="220"/>
        <end position="237"/>
    </location>
</feature>
<evidence type="ECO:0000256" key="2">
    <source>
        <dbReference type="ARBA" id="ARBA00022692"/>
    </source>
</evidence>
<keyword evidence="11" id="KW-0645">Protease</keyword>
<dbReference type="GO" id="GO:0007219">
    <property type="term" value="P:Notch signaling pathway"/>
    <property type="evidence" value="ECO:0007669"/>
    <property type="project" value="UniProtKB-KW"/>
</dbReference>
<evidence type="ECO:0000256" key="3">
    <source>
        <dbReference type="ARBA" id="ARBA00022801"/>
    </source>
</evidence>
<feature type="compositionally biased region" description="Polar residues" evidence="12">
    <location>
        <begin position="319"/>
        <end position="331"/>
    </location>
</feature>
<dbReference type="Proteomes" id="UP000198406">
    <property type="component" value="Unassembled WGS sequence"/>
</dbReference>
<comment type="function">
    <text evidence="9">Probable catalytic subunit of the gamma-secretase complex, an endoprotease complex that catalyzes the intramembrane cleavage of integral membrane proteins such as Notch receptors. Requires the other members of the gamma-secretase complex to have a protease activity.</text>
</comment>
<dbReference type="GO" id="GO:0005789">
    <property type="term" value="C:endoplasmic reticulum membrane"/>
    <property type="evidence" value="ECO:0007669"/>
    <property type="project" value="UniProtKB-SubCell"/>
</dbReference>
<feature type="region of interest" description="Disordered" evidence="12">
    <location>
        <begin position="295"/>
        <end position="332"/>
    </location>
</feature>
<dbReference type="Gene3D" id="1.10.472.100">
    <property type="entry name" value="Presenilin"/>
    <property type="match status" value="1"/>
</dbReference>
<accession>A0A1Z5J6T4</accession>
<comment type="function">
    <text evidence="11">Probable subunit of the gamma-secretase complex, an endoprotease complex that catalyzes the intramembrane cleavage of integral membrane proteins such as Notch receptors.</text>
</comment>
<dbReference type="SMART" id="SM00730">
    <property type="entry name" value="PSN"/>
    <property type="match status" value="1"/>
</dbReference>
<evidence type="ECO:0000256" key="1">
    <source>
        <dbReference type="ARBA" id="ARBA00008604"/>
    </source>
</evidence>
<comment type="domain">
    <text evidence="11">The PAL motif is required for normal active site conformation.</text>
</comment>
<evidence type="ECO:0000256" key="6">
    <source>
        <dbReference type="ARBA" id="ARBA00022989"/>
    </source>
</evidence>
<keyword evidence="5 11" id="KW-0914">Notch signaling pathway</keyword>
<dbReference type="InterPro" id="IPR011990">
    <property type="entry name" value="TPR-like_helical_dom_sf"/>
</dbReference>
<dbReference type="InterPro" id="IPR042524">
    <property type="entry name" value="Presenilin_C"/>
</dbReference>
<dbReference type="PANTHER" id="PTHR10202:SF13">
    <property type="entry name" value="PRESENILIN HOMOLOG"/>
    <property type="match status" value="1"/>
</dbReference>
<dbReference type="InterPro" id="IPR001108">
    <property type="entry name" value="Peptidase_A22A"/>
</dbReference>
<dbReference type="PANTHER" id="PTHR10202">
    <property type="entry name" value="PRESENILIN"/>
    <property type="match status" value="1"/>
</dbReference>